<feature type="transmembrane region" description="Helical" evidence="1">
    <location>
        <begin position="21"/>
        <end position="40"/>
    </location>
</feature>
<keyword evidence="3" id="KW-1185">Reference proteome</keyword>
<proteinExistence type="predicted"/>
<dbReference type="KEGG" id="ntr:B0W44_08455"/>
<name>A0A1U9K731_9BACL</name>
<keyword evidence="1" id="KW-0472">Membrane</keyword>
<reference evidence="2 3" key="1">
    <citation type="journal article" date="2015" name="Int. J. Syst. Evol. Microbiol.">
        <title>Novibacillus thermophilus gen. nov., sp. nov., a Gram-staining-negative and moderately thermophilic member of the family Thermoactinomycetaceae.</title>
        <authorList>
            <person name="Yang G."/>
            <person name="Chen J."/>
            <person name="Zhou S."/>
        </authorList>
    </citation>
    <scope>NUCLEOTIDE SEQUENCE [LARGE SCALE GENOMIC DNA]</scope>
    <source>
        <strain evidence="2 3">SG-1</strain>
    </source>
</reference>
<dbReference type="AlphaFoldDB" id="A0A1U9K731"/>
<evidence type="ECO:0000313" key="2">
    <source>
        <dbReference type="EMBL" id="AQS55816.1"/>
    </source>
</evidence>
<gene>
    <name evidence="2" type="ORF">B0W44_08455</name>
</gene>
<organism evidence="2 3">
    <name type="scientific">Novibacillus thermophilus</name>
    <dbReference type="NCBI Taxonomy" id="1471761"/>
    <lineage>
        <taxon>Bacteria</taxon>
        <taxon>Bacillati</taxon>
        <taxon>Bacillota</taxon>
        <taxon>Bacilli</taxon>
        <taxon>Bacillales</taxon>
        <taxon>Thermoactinomycetaceae</taxon>
        <taxon>Novibacillus</taxon>
    </lineage>
</organism>
<keyword evidence="1" id="KW-1133">Transmembrane helix</keyword>
<evidence type="ECO:0000256" key="1">
    <source>
        <dbReference type="SAM" id="Phobius"/>
    </source>
</evidence>
<accession>A0A1U9K731</accession>
<feature type="transmembrane region" description="Helical" evidence="1">
    <location>
        <begin position="46"/>
        <end position="69"/>
    </location>
</feature>
<evidence type="ECO:0000313" key="3">
    <source>
        <dbReference type="Proteomes" id="UP000188603"/>
    </source>
</evidence>
<protein>
    <submittedName>
        <fullName evidence="2">Uncharacterized protein</fullName>
    </submittedName>
</protein>
<dbReference type="Proteomes" id="UP000188603">
    <property type="component" value="Chromosome"/>
</dbReference>
<keyword evidence="1" id="KW-0812">Transmembrane</keyword>
<dbReference type="EMBL" id="CP019699">
    <property type="protein sequence ID" value="AQS55816.1"/>
    <property type="molecule type" value="Genomic_DNA"/>
</dbReference>
<sequence length="114" mass="12973">MRQIMTEWRVKRRVDMKQTHICARYFTIHIMTGWMFALLLSLGATYLLAASNPLLLVMAAALPVLDVVVSKRRIKWLKEDDPALPANRIYAWSFAGFGTGIALYLITVLTVFSI</sequence>
<feature type="transmembrane region" description="Helical" evidence="1">
    <location>
        <begin position="89"/>
        <end position="112"/>
    </location>
</feature>